<reference evidence="1 2" key="1">
    <citation type="journal article" date="2016" name="Nat. Commun.">
        <title>Thousands of microbial genomes shed light on interconnected biogeochemical processes in an aquifer system.</title>
        <authorList>
            <person name="Anantharaman K."/>
            <person name="Brown C.T."/>
            <person name="Hug L.A."/>
            <person name="Sharon I."/>
            <person name="Castelle C.J."/>
            <person name="Probst A.J."/>
            <person name="Thomas B.C."/>
            <person name="Singh A."/>
            <person name="Wilkins M.J."/>
            <person name="Karaoz U."/>
            <person name="Brodie E.L."/>
            <person name="Williams K.H."/>
            <person name="Hubbard S.S."/>
            <person name="Banfield J.F."/>
        </authorList>
    </citation>
    <scope>NUCLEOTIDE SEQUENCE [LARGE SCALE GENOMIC DNA]</scope>
</reference>
<name>A0A1G2JR86_9BACT</name>
<protein>
    <submittedName>
        <fullName evidence="1">Uncharacterized protein</fullName>
    </submittedName>
</protein>
<evidence type="ECO:0000313" key="1">
    <source>
        <dbReference type="EMBL" id="OGZ89463.1"/>
    </source>
</evidence>
<comment type="caution">
    <text evidence="1">The sequence shown here is derived from an EMBL/GenBank/DDBJ whole genome shotgun (WGS) entry which is preliminary data.</text>
</comment>
<dbReference type="Pfam" id="PF18924">
    <property type="entry name" value="DUF5674"/>
    <property type="match status" value="1"/>
</dbReference>
<accession>A0A1G2JR86</accession>
<evidence type="ECO:0000313" key="2">
    <source>
        <dbReference type="Proteomes" id="UP000178935"/>
    </source>
</evidence>
<gene>
    <name evidence="1" type="ORF">A2561_01645</name>
</gene>
<dbReference type="Proteomes" id="UP000178935">
    <property type="component" value="Unassembled WGS sequence"/>
</dbReference>
<dbReference type="EMBL" id="MHPU01000007">
    <property type="protein sequence ID" value="OGZ89463.1"/>
    <property type="molecule type" value="Genomic_DNA"/>
</dbReference>
<organism evidence="1 2">
    <name type="scientific">Candidatus Staskawiczbacteria bacterium RIFOXYD1_FULL_32_13</name>
    <dbReference type="NCBI Taxonomy" id="1802234"/>
    <lineage>
        <taxon>Bacteria</taxon>
        <taxon>Candidatus Staskawicziibacteriota</taxon>
    </lineage>
</organism>
<sequence length="116" mass="13476">MKIVKNQEKIEIAELKEISKKMFGSFVKAVVDIEKNIMAVDAELHIDLEQLLIEKENCEPKNLWGINIYTEIEGVDRIEFDSMINLKPAWDNKTRGVESKEIQDKIIKITEKFITP</sequence>
<dbReference type="InterPro" id="IPR043731">
    <property type="entry name" value="DUF5674"/>
</dbReference>
<dbReference type="AlphaFoldDB" id="A0A1G2JR86"/>
<proteinExistence type="predicted"/>